<feature type="repeat" description="WD" evidence="3">
    <location>
        <begin position="681"/>
        <end position="724"/>
    </location>
</feature>
<dbReference type="InterPro" id="IPR036322">
    <property type="entry name" value="WD40_repeat_dom_sf"/>
</dbReference>
<dbReference type="InterPro" id="IPR019775">
    <property type="entry name" value="WD40_repeat_CS"/>
</dbReference>
<name>A0ABW0CY80_STRCD</name>
<evidence type="ECO:0000313" key="5">
    <source>
        <dbReference type="EMBL" id="MFC5219827.1"/>
    </source>
</evidence>
<dbReference type="PROSITE" id="PS50294">
    <property type="entry name" value="WD_REPEATS_REGION"/>
    <property type="match status" value="3"/>
</dbReference>
<dbReference type="SUPFAM" id="SSF52540">
    <property type="entry name" value="P-loop containing nucleoside triphosphate hydrolases"/>
    <property type="match status" value="1"/>
</dbReference>
<keyword evidence="6" id="KW-1185">Reference proteome</keyword>
<dbReference type="Proteomes" id="UP001596263">
    <property type="component" value="Unassembled WGS sequence"/>
</dbReference>
<feature type="repeat" description="WD" evidence="3">
    <location>
        <begin position="726"/>
        <end position="769"/>
    </location>
</feature>
<evidence type="ECO:0000256" key="1">
    <source>
        <dbReference type="ARBA" id="ARBA00022574"/>
    </source>
</evidence>
<evidence type="ECO:0000256" key="4">
    <source>
        <dbReference type="SAM" id="MobiDB-lite"/>
    </source>
</evidence>
<keyword evidence="2" id="KW-0677">Repeat</keyword>
<dbReference type="Gene3D" id="2.130.10.10">
    <property type="entry name" value="YVTN repeat-like/Quinoprotein amine dehydrogenase"/>
    <property type="match status" value="3"/>
</dbReference>
<feature type="repeat" description="WD" evidence="3">
    <location>
        <begin position="952"/>
        <end position="987"/>
    </location>
</feature>
<feature type="repeat" description="WD" evidence="3">
    <location>
        <begin position="771"/>
        <end position="814"/>
    </location>
</feature>
<dbReference type="EMBL" id="JBHSKM010000044">
    <property type="protein sequence ID" value="MFC5219827.1"/>
    <property type="molecule type" value="Genomic_DNA"/>
</dbReference>
<comment type="caution">
    <text evidence="5">The sequence shown here is derived from an EMBL/GenBank/DDBJ whole genome shotgun (WGS) entry which is preliminary data.</text>
</comment>
<organism evidence="5 6">
    <name type="scientific">Streptomyces coerulescens</name>
    <dbReference type="NCBI Taxonomy" id="29304"/>
    <lineage>
        <taxon>Bacteria</taxon>
        <taxon>Bacillati</taxon>
        <taxon>Actinomycetota</taxon>
        <taxon>Actinomycetes</taxon>
        <taxon>Kitasatosporales</taxon>
        <taxon>Streptomycetaceae</taxon>
        <taxon>Streptomyces</taxon>
    </lineage>
</organism>
<dbReference type="PANTHER" id="PTHR22847:SF637">
    <property type="entry name" value="WD REPEAT DOMAIN 5B"/>
    <property type="match status" value="1"/>
</dbReference>
<reference evidence="6" key="1">
    <citation type="journal article" date="2019" name="Int. J. Syst. Evol. Microbiol.">
        <title>The Global Catalogue of Microorganisms (GCM) 10K type strain sequencing project: providing services to taxonomists for standard genome sequencing and annotation.</title>
        <authorList>
            <consortium name="The Broad Institute Genomics Platform"/>
            <consortium name="The Broad Institute Genome Sequencing Center for Infectious Disease"/>
            <person name="Wu L."/>
            <person name="Ma J."/>
        </authorList>
    </citation>
    <scope>NUCLEOTIDE SEQUENCE [LARGE SCALE GENOMIC DNA]</scope>
    <source>
        <strain evidence="6">KCTC 42586</strain>
    </source>
</reference>
<dbReference type="SMART" id="SM00320">
    <property type="entry name" value="WD40"/>
    <property type="match status" value="11"/>
</dbReference>
<feature type="repeat" description="WD" evidence="3">
    <location>
        <begin position="1207"/>
        <end position="1228"/>
    </location>
</feature>
<dbReference type="RefSeq" id="WP_380864026.1">
    <property type="nucleotide sequence ID" value="NZ_JBHSKM010000044.1"/>
</dbReference>
<dbReference type="InterPro" id="IPR020472">
    <property type="entry name" value="WD40_PAC1"/>
</dbReference>
<dbReference type="InterPro" id="IPR015943">
    <property type="entry name" value="WD40/YVTN_repeat-like_dom_sf"/>
</dbReference>
<dbReference type="PRINTS" id="PR00320">
    <property type="entry name" value="GPROTEINBRPT"/>
</dbReference>
<feature type="repeat" description="WD" evidence="3">
    <location>
        <begin position="929"/>
        <end position="950"/>
    </location>
</feature>
<keyword evidence="1 3" id="KW-0853">WD repeat</keyword>
<proteinExistence type="predicted"/>
<dbReference type="SUPFAM" id="SSF50978">
    <property type="entry name" value="WD40 repeat-like"/>
    <property type="match status" value="2"/>
</dbReference>
<dbReference type="InterPro" id="IPR027417">
    <property type="entry name" value="P-loop_NTPase"/>
</dbReference>
<dbReference type="InterPro" id="IPR001680">
    <property type="entry name" value="WD40_rpt"/>
</dbReference>
<dbReference type="Gene3D" id="3.40.50.300">
    <property type="entry name" value="P-loop containing nucleotide triphosphate hydrolases"/>
    <property type="match status" value="1"/>
</dbReference>
<dbReference type="PANTHER" id="PTHR22847">
    <property type="entry name" value="WD40 REPEAT PROTEIN"/>
    <property type="match status" value="1"/>
</dbReference>
<feature type="repeat" description="WD" evidence="3">
    <location>
        <begin position="1251"/>
        <end position="1272"/>
    </location>
</feature>
<evidence type="ECO:0000313" key="6">
    <source>
        <dbReference type="Proteomes" id="UP001596263"/>
    </source>
</evidence>
<feature type="region of interest" description="Disordered" evidence="4">
    <location>
        <begin position="99"/>
        <end position="142"/>
    </location>
</feature>
<protein>
    <submittedName>
        <fullName evidence="5">AAA family ATPase</fullName>
    </submittedName>
</protein>
<dbReference type="PROSITE" id="PS00678">
    <property type="entry name" value="WD_REPEATS_1"/>
    <property type="match status" value="4"/>
</dbReference>
<evidence type="ECO:0000256" key="3">
    <source>
        <dbReference type="PROSITE-ProRule" id="PRU00221"/>
    </source>
</evidence>
<feature type="compositionally biased region" description="Basic and acidic residues" evidence="4">
    <location>
        <begin position="131"/>
        <end position="142"/>
    </location>
</feature>
<sequence length="1310" mass="138317">MTGARSALQEFMAALQELWEAAGKPPYSALLRLDDHEFGVQTISSQSLSDWFNGKSSPSGEKTKYARALIRRLVTRAPETSPGRRQLMTRQMESLLLKAQTESRQNRGGRPRTALTERRAVARQRSGPAPTERDQVERHRASRERLAVAGRGVRHAGEHGDYFVGRRDALTALASWLRQEHDRKARVVTGAPGTGKSALLGRLLTLADPGTATVRTSADPTTVPPPGSVTVAMDAHHTNLEAVTGDLAEALVGRRETSPEFLLQHLSELADPVTILVDALDEAGPVGDGRDAVRIARELLQPLSAMRSVRLIVGTRRPLVDALGPAVVVLDLDEEQWADHEDIADYAERLLLDRADPYSRSPYRDQPRLARTISRGIAARADRCFLVARMTARYLVEGQITIDPEQFGWQNELPSDVGQAFAAYLRRFGEDEQRVRRVLTPLAYAQGPGLPEPLWAPLAEALSGKPCAHEDIDWVRREHAGAYIYTTSTETGPVFRPFHEALGEYLRGLRSNQAAAHARITDALKRLVPVTATSSLAAIDLQAVPSACPTVLPDLVPSRDWSCADSYTLRYLAAHATVAGQLDDVLRDTDYLVHANPRGLTPHLSHAGTESARMAAAVYRTSLRIHATASRGVRRQVLALDAARVGATSLQNRLVSSIPEGCWTPQWATGSGFSPALRDTLSGHTGPVLAVSCTVLDGTPVAVTGGDDHTVRMWDLTSGAPIGRPLTGHTGRVWAVTCTVLDGTPVAVTGGDDHTVRVWDLASGAPIGRPLTGHTGRVRAVACTMVDGAHVAVTGSDGDTVRVWDLASGAPFGRPLPRCTKSVGAVACMLLDGTPIAVTGDDFGRVYAWDLTSSNLVGRHLDSDRDGVSAVACTVLDGAPTVVTASRLDGTVRAWNLASDAPVGRLLAHHGSGVSAAACTVLDGTPVAVTGGGDHTVRLWDLVSGAPIGQPLTGHSGGVFDLALTELDGTPIAVTGGIDKSVRVWDLGPGAPVGRPSTGHSKSVWAVECAKLSGVPVAVTGGGDTMRVWDLASGAPVGEHLTGRDRDASALACAVLDGTPIAVTGGADPAKVWDLASSPLVGRPLNSDENIVSAVACADLEGTPLAVTVSHPADRDDDLHTVDTVRIWDLATGAPVGEPLTGNHSRVSAIACTQVDGTPLAVTAHYDRTLWVWDLASRPPVGRPLTECDSGMSAVACTELEGIPIAVTGHHDGTVRVWDLASGAAVGQPLTGHGSVQAVACTVLDGKSVAATAGFDDTVRVWNLRTGEPTGLLPVPSPHAVAFTGAGDLVVAMGKDVAVFRRSLQAGHPH</sequence>
<evidence type="ECO:0000256" key="2">
    <source>
        <dbReference type="ARBA" id="ARBA00022737"/>
    </source>
</evidence>
<dbReference type="CDD" id="cd00200">
    <property type="entry name" value="WD40"/>
    <property type="match status" value="1"/>
</dbReference>
<dbReference type="Pfam" id="PF00400">
    <property type="entry name" value="WD40"/>
    <property type="match status" value="6"/>
</dbReference>
<gene>
    <name evidence="5" type="ORF">ACFPQ9_39025</name>
</gene>
<dbReference type="PROSITE" id="PS50082">
    <property type="entry name" value="WD_REPEATS_2"/>
    <property type="match status" value="7"/>
</dbReference>
<accession>A0ABW0CY80</accession>